<sequence>MPAAAGQVVRGRVTDTDTGAPVVGAAIRASERGSAAGADGAFLLTLPEAGEAALRITAVGYQPVEQTVAVAPGDTLRLDVALAPREIRTDRVVVTATRTAKALEDVAVPTTVVDAETIRRQGAVRLGDVLETVPGLQLFDDHGGGVQVQGFSSDYTLVLLDGEPVIGRTAGTLDVDRLTVAGVERVEVVAGPSSSLYGSEALAGVVNLVTALPAPGTEAGALRLRAGSYGQTDATAEAALGRDGWAARTFVNRFGSAGYDLTPDAFGPTVPAFTDWTADLRARANLGAARLSLGARLAAQDQSGAFAGLEDGAEVRYDDTASRLDWSVHPELALPLGERFRLTTTLYGARYATETRYRRQSDGRLFYSDDFDQRYSKAEAQLDALWSARHLTVVGAGAIDERLAGDRYGEDAAGAAPSAQQVYAFAQHEWALSRLLEVNASARFDAHSDYAARLTPKLSVLARPSDALRLRASVGSGFKAPAFRQLYLSFTNAAAGYSVFGSTRLEEGLRALDEQGQLAQVFLDPAALGAIEAESSVAFNVGAAVDLTPALRVEAGAFWNEVSDLIETQPVAQKTNGQSVFGYFNLDRVYTRGLDAQVTARPLGGVEVVGSYQFLQARDRDLVEALETGTVFGRDLDGRDTRLTVGDYGGLFGRSPHAAMLRATLTRGSASASLRGRWRSRYGYRDLDGNGLANRDDEFVPGYAVLDLTLTKSWATPAGRLQAQAGAENLLDVTRSTLVPSLPGRTLFASLGLSL</sequence>
<keyword evidence="2 10" id="KW-0813">Transport</keyword>
<dbReference type="SUPFAM" id="SSF49464">
    <property type="entry name" value="Carboxypeptidase regulatory domain-like"/>
    <property type="match status" value="1"/>
</dbReference>
<evidence type="ECO:0000259" key="12">
    <source>
        <dbReference type="Pfam" id="PF00593"/>
    </source>
</evidence>
<dbReference type="InterPro" id="IPR037066">
    <property type="entry name" value="Plug_dom_sf"/>
</dbReference>
<keyword evidence="4 10" id="KW-0812">Transmembrane</keyword>
<evidence type="ECO:0000256" key="9">
    <source>
        <dbReference type="ARBA" id="ARBA00023237"/>
    </source>
</evidence>
<dbReference type="Pfam" id="PF13620">
    <property type="entry name" value="CarboxypepD_reg"/>
    <property type="match status" value="1"/>
</dbReference>
<dbReference type="Pfam" id="PF07715">
    <property type="entry name" value="Plug"/>
    <property type="match status" value="1"/>
</dbReference>
<evidence type="ECO:0000259" key="13">
    <source>
        <dbReference type="Pfam" id="PF07715"/>
    </source>
</evidence>
<dbReference type="PROSITE" id="PS52016">
    <property type="entry name" value="TONB_DEPENDENT_REC_3"/>
    <property type="match status" value="1"/>
</dbReference>
<dbReference type="GO" id="GO:0044718">
    <property type="term" value="P:siderophore transmembrane transport"/>
    <property type="evidence" value="ECO:0007669"/>
    <property type="project" value="TreeGrafter"/>
</dbReference>
<proteinExistence type="inferred from homology"/>
<evidence type="ECO:0000256" key="1">
    <source>
        <dbReference type="ARBA" id="ARBA00004571"/>
    </source>
</evidence>
<feature type="domain" description="TonB-dependent receptor plug" evidence="13">
    <location>
        <begin position="103"/>
        <end position="205"/>
    </location>
</feature>
<dbReference type="Gene3D" id="2.170.130.10">
    <property type="entry name" value="TonB-dependent receptor, plug domain"/>
    <property type="match status" value="1"/>
</dbReference>
<name>A0A271J5N0_9BACT</name>
<protein>
    <recommendedName>
        <fullName evidence="16">TonB-dependent receptor</fullName>
    </recommendedName>
</protein>
<organism evidence="14 15">
    <name type="scientific">Rubrivirga marina</name>
    <dbReference type="NCBI Taxonomy" id="1196024"/>
    <lineage>
        <taxon>Bacteria</taxon>
        <taxon>Pseudomonadati</taxon>
        <taxon>Rhodothermota</taxon>
        <taxon>Rhodothermia</taxon>
        <taxon>Rhodothermales</taxon>
        <taxon>Rubricoccaceae</taxon>
        <taxon>Rubrivirga</taxon>
    </lineage>
</organism>
<evidence type="ECO:0000256" key="11">
    <source>
        <dbReference type="RuleBase" id="RU003357"/>
    </source>
</evidence>
<evidence type="ECO:0000256" key="4">
    <source>
        <dbReference type="ARBA" id="ARBA00022692"/>
    </source>
</evidence>
<dbReference type="GO" id="GO:0009279">
    <property type="term" value="C:cell outer membrane"/>
    <property type="evidence" value="ECO:0007669"/>
    <property type="project" value="UniProtKB-SubCell"/>
</dbReference>
<dbReference type="AlphaFoldDB" id="A0A271J5N0"/>
<comment type="similarity">
    <text evidence="10 11">Belongs to the TonB-dependent receptor family.</text>
</comment>
<comment type="subcellular location">
    <subcellularLocation>
        <location evidence="1 10">Cell outer membrane</location>
        <topology evidence="1 10">Multi-pass membrane protein</topology>
    </subcellularLocation>
</comment>
<keyword evidence="9 10" id="KW-0998">Cell outer membrane</keyword>
<dbReference type="GO" id="GO:0015344">
    <property type="term" value="F:siderophore uptake transmembrane transporter activity"/>
    <property type="evidence" value="ECO:0007669"/>
    <property type="project" value="TreeGrafter"/>
</dbReference>
<evidence type="ECO:0008006" key="16">
    <source>
        <dbReference type="Google" id="ProtNLM"/>
    </source>
</evidence>
<dbReference type="InterPro" id="IPR000531">
    <property type="entry name" value="Beta-barrel_TonB"/>
</dbReference>
<keyword evidence="3 10" id="KW-1134">Transmembrane beta strand</keyword>
<accession>A0A271J5N0</accession>
<keyword evidence="8" id="KW-0675">Receptor</keyword>
<dbReference type="InterPro" id="IPR008969">
    <property type="entry name" value="CarboxyPept-like_regulatory"/>
</dbReference>
<keyword evidence="5" id="KW-0732">Signal</keyword>
<evidence type="ECO:0000256" key="2">
    <source>
        <dbReference type="ARBA" id="ARBA00022448"/>
    </source>
</evidence>
<evidence type="ECO:0000313" key="14">
    <source>
        <dbReference type="EMBL" id="PAP78841.1"/>
    </source>
</evidence>
<dbReference type="PANTHER" id="PTHR30069">
    <property type="entry name" value="TONB-DEPENDENT OUTER MEMBRANE RECEPTOR"/>
    <property type="match status" value="1"/>
</dbReference>
<evidence type="ECO:0000256" key="5">
    <source>
        <dbReference type="ARBA" id="ARBA00022729"/>
    </source>
</evidence>
<comment type="caution">
    <text evidence="14">The sequence shown here is derived from an EMBL/GenBank/DDBJ whole genome shotgun (WGS) entry which is preliminary data.</text>
</comment>
<dbReference type="EMBL" id="MQWD01000001">
    <property type="protein sequence ID" value="PAP78841.1"/>
    <property type="molecule type" value="Genomic_DNA"/>
</dbReference>
<dbReference type="Gene3D" id="2.60.40.1120">
    <property type="entry name" value="Carboxypeptidase-like, regulatory domain"/>
    <property type="match status" value="1"/>
</dbReference>
<keyword evidence="15" id="KW-1185">Reference proteome</keyword>
<dbReference type="InterPro" id="IPR036942">
    <property type="entry name" value="Beta-barrel_TonB_sf"/>
</dbReference>
<evidence type="ECO:0000313" key="15">
    <source>
        <dbReference type="Proteomes" id="UP000216339"/>
    </source>
</evidence>
<evidence type="ECO:0000256" key="3">
    <source>
        <dbReference type="ARBA" id="ARBA00022452"/>
    </source>
</evidence>
<evidence type="ECO:0000256" key="6">
    <source>
        <dbReference type="ARBA" id="ARBA00023077"/>
    </source>
</evidence>
<evidence type="ECO:0000256" key="7">
    <source>
        <dbReference type="ARBA" id="ARBA00023136"/>
    </source>
</evidence>
<dbReference type="Gene3D" id="2.40.170.20">
    <property type="entry name" value="TonB-dependent receptor, beta-barrel domain"/>
    <property type="match status" value="1"/>
</dbReference>
<keyword evidence="6 11" id="KW-0798">TonB box</keyword>
<dbReference type="PANTHER" id="PTHR30069:SF29">
    <property type="entry name" value="HEMOGLOBIN AND HEMOGLOBIN-HAPTOGLOBIN-BINDING PROTEIN 1-RELATED"/>
    <property type="match status" value="1"/>
</dbReference>
<keyword evidence="7 10" id="KW-0472">Membrane</keyword>
<feature type="domain" description="TonB-dependent receptor-like beta-barrel" evidence="12">
    <location>
        <begin position="256"/>
        <end position="730"/>
    </location>
</feature>
<reference evidence="14 15" key="1">
    <citation type="submission" date="2016-11" db="EMBL/GenBank/DDBJ databases">
        <title>Study of marine rhodopsin-containing bacteria.</title>
        <authorList>
            <person name="Yoshizawa S."/>
            <person name="Kumagai Y."/>
            <person name="Kogure K."/>
        </authorList>
    </citation>
    <scope>NUCLEOTIDE SEQUENCE [LARGE SCALE GENOMIC DNA]</scope>
    <source>
        <strain evidence="14 15">SAORIC-28</strain>
    </source>
</reference>
<gene>
    <name evidence="14" type="ORF">BSZ37_17775</name>
</gene>
<evidence type="ECO:0000256" key="10">
    <source>
        <dbReference type="PROSITE-ProRule" id="PRU01360"/>
    </source>
</evidence>
<dbReference type="Proteomes" id="UP000216339">
    <property type="component" value="Unassembled WGS sequence"/>
</dbReference>
<evidence type="ECO:0000256" key="8">
    <source>
        <dbReference type="ARBA" id="ARBA00023170"/>
    </source>
</evidence>
<dbReference type="InterPro" id="IPR012910">
    <property type="entry name" value="Plug_dom"/>
</dbReference>
<dbReference type="InterPro" id="IPR039426">
    <property type="entry name" value="TonB-dep_rcpt-like"/>
</dbReference>
<dbReference type="SUPFAM" id="SSF56935">
    <property type="entry name" value="Porins"/>
    <property type="match status" value="1"/>
</dbReference>
<dbReference type="Pfam" id="PF00593">
    <property type="entry name" value="TonB_dep_Rec_b-barrel"/>
    <property type="match status" value="1"/>
</dbReference>